<gene>
    <name evidence="2" type="ORF">SELMODRAFT_402097</name>
</gene>
<evidence type="ECO:0000313" key="3">
    <source>
        <dbReference type="Proteomes" id="UP000001514"/>
    </source>
</evidence>
<feature type="region of interest" description="Disordered" evidence="1">
    <location>
        <begin position="170"/>
        <end position="202"/>
    </location>
</feature>
<protein>
    <submittedName>
        <fullName evidence="2">Uncharacterized protein</fullName>
    </submittedName>
</protein>
<keyword evidence="3" id="KW-1185">Reference proteome</keyword>
<organism evidence="3">
    <name type="scientific">Selaginella moellendorffii</name>
    <name type="common">Spikemoss</name>
    <dbReference type="NCBI Taxonomy" id="88036"/>
    <lineage>
        <taxon>Eukaryota</taxon>
        <taxon>Viridiplantae</taxon>
        <taxon>Streptophyta</taxon>
        <taxon>Embryophyta</taxon>
        <taxon>Tracheophyta</taxon>
        <taxon>Lycopodiopsida</taxon>
        <taxon>Selaginellales</taxon>
        <taxon>Selaginellaceae</taxon>
        <taxon>Selaginella</taxon>
    </lineage>
</organism>
<reference evidence="2 3" key="1">
    <citation type="journal article" date="2011" name="Science">
        <title>The Selaginella genome identifies genetic changes associated with the evolution of vascular plants.</title>
        <authorList>
            <person name="Banks J.A."/>
            <person name="Nishiyama T."/>
            <person name="Hasebe M."/>
            <person name="Bowman J.L."/>
            <person name="Gribskov M."/>
            <person name="dePamphilis C."/>
            <person name="Albert V.A."/>
            <person name="Aono N."/>
            <person name="Aoyama T."/>
            <person name="Ambrose B.A."/>
            <person name="Ashton N.W."/>
            <person name="Axtell M.J."/>
            <person name="Barker E."/>
            <person name="Barker M.S."/>
            <person name="Bennetzen J.L."/>
            <person name="Bonawitz N.D."/>
            <person name="Chapple C."/>
            <person name="Cheng C."/>
            <person name="Correa L.G."/>
            <person name="Dacre M."/>
            <person name="DeBarry J."/>
            <person name="Dreyer I."/>
            <person name="Elias M."/>
            <person name="Engstrom E.M."/>
            <person name="Estelle M."/>
            <person name="Feng L."/>
            <person name="Finet C."/>
            <person name="Floyd S.K."/>
            <person name="Frommer W.B."/>
            <person name="Fujita T."/>
            <person name="Gramzow L."/>
            <person name="Gutensohn M."/>
            <person name="Harholt J."/>
            <person name="Hattori M."/>
            <person name="Heyl A."/>
            <person name="Hirai T."/>
            <person name="Hiwatashi Y."/>
            <person name="Ishikawa M."/>
            <person name="Iwata M."/>
            <person name="Karol K.G."/>
            <person name="Koehler B."/>
            <person name="Kolukisaoglu U."/>
            <person name="Kubo M."/>
            <person name="Kurata T."/>
            <person name="Lalonde S."/>
            <person name="Li K."/>
            <person name="Li Y."/>
            <person name="Litt A."/>
            <person name="Lyons E."/>
            <person name="Manning G."/>
            <person name="Maruyama T."/>
            <person name="Michael T.P."/>
            <person name="Mikami K."/>
            <person name="Miyazaki S."/>
            <person name="Morinaga S."/>
            <person name="Murata T."/>
            <person name="Mueller-Roeber B."/>
            <person name="Nelson D.R."/>
            <person name="Obara M."/>
            <person name="Oguri Y."/>
            <person name="Olmstead R.G."/>
            <person name="Onodera N."/>
            <person name="Petersen B.L."/>
            <person name="Pils B."/>
            <person name="Prigge M."/>
            <person name="Rensing S.A."/>
            <person name="Riano-Pachon D.M."/>
            <person name="Roberts A.W."/>
            <person name="Sato Y."/>
            <person name="Scheller H.V."/>
            <person name="Schulz B."/>
            <person name="Schulz C."/>
            <person name="Shakirov E.V."/>
            <person name="Shibagaki N."/>
            <person name="Shinohara N."/>
            <person name="Shippen D.E."/>
            <person name="Soerensen I."/>
            <person name="Sotooka R."/>
            <person name="Sugimoto N."/>
            <person name="Sugita M."/>
            <person name="Sumikawa N."/>
            <person name="Tanurdzic M."/>
            <person name="Theissen G."/>
            <person name="Ulvskov P."/>
            <person name="Wakazuki S."/>
            <person name="Weng J.K."/>
            <person name="Willats W.W."/>
            <person name="Wipf D."/>
            <person name="Wolf P.G."/>
            <person name="Yang L."/>
            <person name="Zimmer A.D."/>
            <person name="Zhu Q."/>
            <person name="Mitros T."/>
            <person name="Hellsten U."/>
            <person name="Loque D."/>
            <person name="Otillar R."/>
            <person name="Salamov A."/>
            <person name="Schmutz J."/>
            <person name="Shapiro H."/>
            <person name="Lindquist E."/>
            <person name="Lucas S."/>
            <person name="Rokhsar D."/>
            <person name="Grigoriev I.V."/>
        </authorList>
    </citation>
    <scope>NUCLEOTIDE SEQUENCE [LARGE SCALE GENOMIC DNA]</scope>
</reference>
<dbReference type="AlphaFoldDB" id="D8QPK5"/>
<evidence type="ECO:0000256" key="1">
    <source>
        <dbReference type="SAM" id="MobiDB-lite"/>
    </source>
</evidence>
<dbReference type="KEGG" id="smo:SELMODRAFT_402097"/>
<dbReference type="InParanoid" id="D8QPK5"/>
<sequence length="406" mass="46909">METPGSRIVSEQKKGILEHQKVNKKSGMFSTKQYWKWEGLELRWRSVLFPPNQYTRKFLEINQPLVTFVPKAPSTDKVRSRRMPNEVLQHAMKRALLRHFITSSRVAKSCTKLLLMAFWYLTKPSALSENYRHGLEVNASFVETEDKGNDHSAQEAEVIELKAGYKEEDMKVETASEIKERDDDDEADTSEAESLDGTDQGSRERISLSKYLILGCSSLETSTTPGSRFWQLEKRKRWRRMRSIKLWPTLARKDLLISTRNAWLRSLSCNGLSIVEVTPCLTYTDRKGDVELRFSKDDLQKKLSCGWDLMRKNCSSYPEIDYPDGRYLVAEVFIEKRNFCLPSLNVAIHTNVGVLKLFEALMKIVIGDECLKWSVEDVERDVACREEYHGRIMGALVDPPPKRQKL</sequence>
<dbReference type="Gramene" id="EFJ37638">
    <property type="protein sequence ID" value="EFJ37638"/>
    <property type="gene ID" value="SELMODRAFT_402097"/>
</dbReference>
<evidence type="ECO:0000313" key="2">
    <source>
        <dbReference type="EMBL" id="EFJ37638.1"/>
    </source>
</evidence>
<proteinExistence type="predicted"/>
<dbReference type="HOGENOM" id="CLU_678627_0_0_1"/>
<name>D8QPK5_SELML</name>
<feature type="compositionally biased region" description="Basic and acidic residues" evidence="1">
    <location>
        <begin position="170"/>
        <end position="181"/>
    </location>
</feature>
<dbReference type="Proteomes" id="UP000001514">
    <property type="component" value="Unassembled WGS sequence"/>
</dbReference>
<dbReference type="EMBL" id="GL377565">
    <property type="protein sequence ID" value="EFJ37638.1"/>
    <property type="molecule type" value="Genomic_DNA"/>
</dbReference>
<accession>D8QPK5</accession>
<feature type="compositionally biased region" description="Acidic residues" evidence="1">
    <location>
        <begin position="182"/>
        <end position="196"/>
    </location>
</feature>